<proteinExistence type="predicted"/>
<dbReference type="Proteomes" id="UP000190648">
    <property type="component" value="Unassembled WGS sequence"/>
</dbReference>
<reference evidence="1 2" key="1">
    <citation type="submission" date="2016-02" db="EMBL/GenBank/DDBJ databases">
        <title>Band-tailed pigeon sequencing and assembly.</title>
        <authorList>
            <person name="Soares A.E."/>
            <person name="Novak B.J."/>
            <person name="Rice E.S."/>
            <person name="O'Connell B."/>
            <person name="Chang D."/>
            <person name="Weber S."/>
            <person name="Shapiro B."/>
        </authorList>
    </citation>
    <scope>NUCLEOTIDE SEQUENCE [LARGE SCALE GENOMIC DNA]</scope>
    <source>
        <strain evidence="1">BTP2013</strain>
        <tissue evidence="1">Blood</tissue>
    </source>
</reference>
<gene>
    <name evidence="1" type="ORF">AV530_009794</name>
</gene>
<name>A0A1V4KA18_PATFA</name>
<dbReference type="EMBL" id="LSYS01003973">
    <property type="protein sequence ID" value="OPJ81322.1"/>
    <property type="molecule type" value="Genomic_DNA"/>
</dbReference>
<comment type="caution">
    <text evidence="1">The sequence shown here is derived from an EMBL/GenBank/DDBJ whole genome shotgun (WGS) entry which is preliminary data.</text>
</comment>
<sequence>MEPASRIDRSQVRACDRKCSKRGPRRDCLSISEAVLGEITPQTHRAAQPSSACLCNWDQWPKLALQGSEKGAVVSPP</sequence>
<protein>
    <submittedName>
        <fullName evidence="1">Uncharacterized protein</fullName>
    </submittedName>
</protein>
<accession>A0A1V4KA18</accession>
<organism evidence="1 2">
    <name type="scientific">Patagioenas fasciata monilis</name>
    <dbReference type="NCBI Taxonomy" id="372326"/>
    <lineage>
        <taxon>Eukaryota</taxon>
        <taxon>Metazoa</taxon>
        <taxon>Chordata</taxon>
        <taxon>Craniata</taxon>
        <taxon>Vertebrata</taxon>
        <taxon>Euteleostomi</taxon>
        <taxon>Archelosauria</taxon>
        <taxon>Archosauria</taxon>
        <taxon>Dinosauria</taxon>
        <taxon>Saurischia</taxon>
        <taxon>Theropoda</taxon>
        <taxon>Coelurosauria</taxon>
        <taxon>Aves</taxon>
        <taxon>Neognathae</taxon>
        <taxon>Neoaves</taxon>
        <taxon>Columbimorphae</taxon>
        <taxon>Columbiformes</taxon>
        <taxon>Columbidae</taxon>
        <taxon>Patagioenas</taxon>
    </lineage>
</organism>
<evidence type="ECO:0000313" key="2">
    <source>
        <dbReference type="Proteomes" id="UP000190648"/>
    </source>
</evidence>
<evidence type="ECO:0000313" key="1">
    <source>
        <dbReference type="EMBL" id="OPJ81322.1"/>
    </source>
</evidence>
<dbReference type="AlphaFoldDB" id="A0A1V4KA18"/>
<keyword evidence="2" id="KW-1185">Reference proteome</keyword>